<comment type="caution">
    <text evidence="1">The sequence shown here is derived from an EMBL/GenBank/DDBJ whole genome shotgun (WGS) entry which is preliminary data.</text>
</comment>
<organism evidence="1 2">
    <name type="scientific">Aggregatibacter aphrophilus</name>
    <name type="common">Haemophilus aphrophilus</name>
    <dbReference type="NCBI Taxonomy" id="732"/>
    <lineage>
        <taxon>Bacteria</taxon>
        <taxon>Pseudomonadati</taxon>
        <taxon>Pseudomonadota</taxon>
        <taxon>Gammaproteobacteria</taxon>
        <taxon>Pasteurellales</taxon>
        <taxon>Pasteurellaceae</taxon>
        <taxon>Aggregatibacter</taxon>
    </lineage>
</organism>
<reference evidence="1 2" key="1">
    <citation type="journal article" date="2019" name="J. Oral Microbiol.">
        <title>Role of OmpA1 and OmpA2 in Aggregatibacter actinomycetemcomitans and Aggregatibacter aphrophilus serum resistance.</title>
        <authorList>
            <person name="Lindholm M."/>
            <person name="Min Aung K."/>
            <person name="Nyunt Wai S."/>
            <person name="Oscarsson J."/>
        </authorList>
    </citation>
    <scope>NUCLEOTIDE SEQUENCE [LARGE SCALE GENOMIC DNA]</scope>
    <source>
        <strain evidence="1 2">HK83</strain>
    </source>
</reference>
<sequence length="59" mass="7010">MEAVFGEKAEYTGNENSNFRYFAWKFQTICKHNIILNPKILTNKKYSFLSMFSFYGEVL</sequence>
<evidence type="ECO:0000313" key="2">
    <source>
        <dbReference type="Proteomes" id="UP000274211"/>
    </source>
</evidence>
<accession>A0ABX9VUH5</accession>
<evidence type="ECO:0000313" key="1">
    <source>
        <dbReference type="EMBL" id="RMW81406.1"/>
    </source>
</evidence>
<proteinExistence type="predicted"/>
<dbReference type="Proteomes" id="UP000274211">
    <property type="component" value="Unassembled WGS sequence"/>
</dbReference>
<protein>
    <submittedName>
        <fullName evidence="1">Pseudouridine synthase</fullName>
    </submittedName>
</protein>
<keyword evidence="2" id="KW-1185">Reference proteome</keyword>
<name>A0ABX9VUH5_AGGAP</name>
<gene>
    <name evidence="1" type="ORF">DOL88_07890</name>
</gene>
<dbReference type="EMBL" id="QMGS01000070">
    <property type="protein sequence ID" value="RMW81406.1"/>
    <property type="molecule type" value="Genomic_DNA"/>
</dbReference>